<keyword evidence="9" id="KW-0862">Zinc</keyword>
<keyword evidence="15" id="KW-1185">Reference proteome</keyword>
<dbReference type="FunFam" id="3.30.40.10:FF:000041">
    <property type="entry name" value="E3 ubiquitin-protein ligase SINAT3"/>
    <property type="match status" value="1"/>
</dbReference>
<comment type="similarity">
    <text evidence="3">Belongs to the SINA (Seven in absentia) family.</text>
</comment>
<dbReference type="PANTHER" id="PTHR46632:SF32">
    <property type="entry name" value="SIAH-TYPE DOMAIN-CONTAINING PROTEIN"/>
    <property type="match status" value="1"/>
</dbReference>
<dbReference type="AlphaFoldDB" id="A0A1S3CD49"/>
<reference evidence="14" key="1">
    <citation type="submission" date="2023-03" db="UniProtKB">
        <authorList>
            <consortium name="EnsemblPlants"/>
        </authorList>
    </citation>
    <scope>IDENTIFICATION</scope>
</reference>
<feature type="compositionally biased region" description="Basic and acidic residues" evidence="12">
    <location>
        <begin position="63"/>
        <end position="80"/>
    </location>
</feature>
<evidence type="ECO:0000256" key="4">
    <source>
        <dbReference type="ARBA" id="ARBA00012483"/>
    </source>
</evidence>
<dbReference type="Pfam" id="PF21361">
    <property type="entry name" value="Sina_ZnF"/>
    <property type="match status" value="1"/>
</dbReference>
<proteinExistence type="inferred from homology"/>
<dbReference type="InterPro" id="IPR013083">
    <property type="entry name" value="Znf_RING/FYVE/PHD"/>
</dbReference>
<dbReference type="PANTHER" id="PTHR46632">
    <property type="entry name" value="E3 UBIQUITIN-PROTEIN LIGASE SINA-LIKE 4"/>
    <property type="match status" value="1"/>
</dbReference>
<dbReference type="RefSeq" id="XP_008460511.1">
    <property type="nucleotide sequence ID" value="XM_008462289.2"/>
</dbReference>
<dbReference type="Gene3D" id="3.30.40.10">
    <property type="entry name" value="Zinc/RING finger domain, C3HC4 (zinc finger)"/>
    <property type="match status" value="1"/>
</dbReference>
<reference evidence="16" key="2">
    <citation type="submission" date="2025-04" db="UniProtKB">
        <authorList>
            <consortium name="RefSeq"/>
        </authorList>
    </citation>
    <scope>IDENTIFICATION</scope>
</reference>
<evidence type="ECO:0000256" key="5">
    <source>
        <dbReference type="ARBA" id="ARBA00022679"/>
    </source>
</evidence>
<organism evidence="15 16">
    <name type="scientific">Cucumis melo</name>
    <name type="common">Muskmelon</name>
    <dbReference type="NCBI Taxonomy" id="3656"/>
    <lineage>
        <taxon>Eukaryota</taxon>
        <taxon>Viridiplantae</taxon>
        <taxon>Streptophyta</taxon>
        <taxon>Embryophyta</taxon>
        <taxon>Tracheophyta</taxon>
        <taxon>Spermatophyta</taxon>
        <taxon>Magnoliopsida</taxon>
        <taxon>eudicotyledons</taxon>
        <taxon>Gunneridae</taxon>
        <taxon>Pentapetalae</taxon>
        <taxon>rosids</taxon>
        <taxon>fabids</taxon>
        <taxon>Cucurbitales</taxon>
        <taxon>Cucurbitaceae</taxon>
        <taxon>Benincaseae</taxon>
        <taxon>Cucumis</taxon>
    </lineage>
</organism>
<dbReference type="eggNOG" id="KOG3002">
    <property type="taxonomic scope" value="Eukaryota"/>
</dbReference>
<dbReference type="InterPro" id="IPR049548">
    <property type="entry name" value="Sina-like_RING"/>
</dbReference>
<dbReference type="OrthoDB" id="4788989at2759"/>
<evidence type="ECO:0000256" key="10">
    <source>
        <dbReference type="ARBA" id="ARBA00024004"/>
    </source>
</evidence>
<comment type="pathway">
    <text evidence="2">Protein modification; protein ubiquitination.</text>
</comment>
<evidence type="ECO:0000256" key="6">
    <source>
        <dbReference type="ARBA" id="ARBA00022723"/>
    </source>
</evidence>
<dbReference type="SMR" id="A0A1S3CD49"/>
<dbReference type="GO" id="GO:0008270">
    <property type="term" value="F:zinc ion binding"/>
    <property type="evidence" value="ECO:0007669"/>
    <property type="project" value="UniProtKB-KW"/>
</dbReference>
<dbReference type="KEGG" id="cmo:103499310"/>
<comment type="function">
    <text evidence="10">E3 ubiquitin-protein ligase that mediates ubiquitination and subsequent proteasomal degradation of target proteins. E3 ubiquitin ligases accept ubiquitin from an E2 ubiquitin-conjugating enzyme in the form of a thioester and then directly transfers the ubiquitin to targeted substrates. It probably triggers the ubiquitin-mediated degradation of different substrates.</text>
</comment>
<keyword evidence="6" id="KW-0479">Metal-binding</keyword>
<dbReference type="InParanoid" id="A0A1S3CD49"/>
<name>A0A1S3CD49_CUCME</name>
<evidence type="ECO:0000256" key="11">
    <source>
        <dbReference type="PROSITE-ProRule" id="PRU00455"/>
    </source>
</evidence>
<evidence type="ECO:0000256" key="7">
    <source>
        <dbReference type="ARBA" id="ARBA00022771"/>
    </source>
</evidence>
<evidence type="ECO:0000256" key="12">
    <source>
        <dbReference type="SAM" id="MobiDB-lite"/>
    </source>
</evidence>
<dbReference type="EC" id="2.3.2.27" evidence="4"/>
<evidence type="ECO:0000256" key="3">
    <source>
        <dbReference type="ARBA" id="ARBA00009119"/>
    </source>
</evidence>
<evidence type="ECO:0000313" key="14">
    <source>
        <dbReference type="EnsemblPlants" id="MELO3C022842.2.1"/>
    </source>
</evidence>
<evidence type="ECO:0000256" key="1">
    <source>
        <dbReference type="ARBA" id="ARBA00000900"/>
    </source>
</evidence>
<evidence type="ECO:0000313" key="16">
    <source>
        <dbReference type="RefSeq" id="XP_008460511.1"/>
    </source>
</evidence>
<dbReference type="UniPathway" id="UPA00143"/>
<dbReference type="InterPro" id="IPR013010">
    <property type="entry name" value="Znf_SIAH"/>
</dbReference>
<dbReference type="GeneID" id="103499310"/>
<feature type="region of interest" description="Disordered" evidence="12">
    <location>
        <begin position="1"/>
        <end position="80"/>
    </location>
</feature>
<feature type="domain" description="SIAH-type" evidence="13">
    <location>
        <begin position="167"/>
        <end position="225"/>
    </location>
</feature>
<sequence length="350" mass="39220">MAKFSVDGEEDAGDGPSSPRGKRKRSSFRINATVDFPRRSEQREQGEEQGFNSDKEESENDEDQSKRHRNDEIEEHLREDGGKRALWSGKSCTKNAKPNGSVSMFLIDPEVLDCSICCEPLSIPIFQCENGHIACSSCCNKLKNKCATCSWPIGYNRCRAVEKVLESIKLPCKQSKFGCKEIIGYGNESDHEKTCLYAPCLCPYSDCKFIASAKQLSLHFSNKHTNSATNFHFSSSFTICLKTNDTYHVLQEQDGVLFILSNSSENLGSVVKICCLQPPSLKETFSYDLRAETQDLSLVLQSSMKNIQSSSDCCHSTRFLMIPRDLFSSSGMIKLNICIWQNGSSPVHHR</sequence>
<keyword evidence="5" id="KW-0808">Transferase</keyword>
<accession>A0A1S3CD49</accession>
<dbReference type="EnsemblPlants" id="MELO3C022842.2.1">
    <property type="protein sequence ID" value="MELO3C022842.2.1"/>
    <property type="gene ID" value="MELO3C022842.2"/>
</dbReference>
<keyword evidence="7 11" id="KW-0863">Zinc-finger</keyword>
<dbReference type="Gramene" id="MELO3C022842.2.1">
    <property type="protein sequence ID" value="MELO3C022842.2.1"/>
    <property type="gene ID" value="MELO3C022842.2"/>
</dbReference>
<evidence type="ECO:0000256" key="2">
    <source>
        <dbReference type="ARBA" id="ARBA00004906"/>
    </source>
</evidence>
<dbReference type="Proteomes" id="UP001652600">
    <property type="component" value="Chromosome 9"/>
</dbReference>
<gene>
    <name evidence="16" type="primary">LOC103499310</name>
    <name evidence="14" type="synonym">103499310</name>
</gene>
<dbReference type="GO" id="GO:0061630">
    <property type="term" value="F:ubiquitin protein ligase activity"/>
    <property type="evidence" value="ECO:0007669"/>
    <property type="project" value="UniProtKB-EC"/>
</dbReference>
<dbReference type="InterPro" id="IPR044286">
    <property type="entry name" value="SINL_plant"/>
</dbReference>
<dbReference type="GO" id="GO:0016567">
    <property type="term" value="P:protein ubiquitination"/>
    <property type="evidence" value="ECO:0007669"/>
    <property type="project" value="UniProtKB-UniPathway"/>
</dbReference>
<keyword evidence="8" id="KW-0833">Ubl conjugation pathway</keyword>
<evidence type="ECO:0000256" key="8">
    <source>
        <dbReference type="ARBA" id="ARBA00022786"/>
    </source>
</evidence>
<dbReference type="SUPFAM" id="SSF49599">
    <property type="entry name" value="TRAF domain-like"/>
    <property type="match status" value="1"/>
</dbReference>
<protein>
    <recommendedName>
        <fullName evidence="4">RING-type E3 ubiquitin transferase</fullName>
        <ecNumber evidence="4">2.3.2.27</ecNumber>
    </recommendedName>
</protein>
<feature type="compositionally biased region" description="Basic and acidic residues" evidence="12">
    <location>
        <begin position="36"/>
        <end position="46"/>
    </location>
</feature>
<evidence type="ECO:0000259" key="13">
    <source>
        <dbReference type="PROSITE" id="PS51081"/>
    </source>
</evidence>
<comment type="catalytic activity">
    <reaction evidence="1">
        <text>S-ubiquitinyl-[E2 ubiquitin-conjugating enzyme]-L-cysteine + [acceptor protein]-L-lysine = [E2 ubiquitin-conjugating enzyme]-L-cysteine + N(6)-ubiquitinyl-[acceptor protein]-L-lysine.</text>
        <dbReference type="EC" id="2.3.2.27"/>
    </reaction>
</comment>
<evidence type="ECO:0000256" key="9">
    <source>
        <dbReference type="ARBA" id="ARBA00022833"/>
    </source>
</evidence>
<dbReference type="CDD" id="cd16571">
    <property type="entry name" value="RING-HC_SIAHs"/>
    <property type="match status" value="1"/>
</dbReference>
<dbReference type="Pfam" id="PF21362">
    <property type="entry name" value="Sina_RING"/>
    <property type="match status" value="1"/>
</dbReference>
<dbReference type="PROSITE" id="PS51081">
    <property type="entry name" value="ZF_SIAH"/>
    <property type="match status" value="1"/>
</dbReference>
<evidence type="ECO:0000313" key="15">
    <source>
        <dbReference type="Proteomes" id="UP001652600"/>
    </source>
</evidence>